<feature type="domain" description="VTT" evidence="8">
    <location>
        <begin position="34"/>
        <end position="159"/>
    </location>
</feature>
<dbReference type="EMBL" id="MHNZ01000008">
    <property type="protein sequence ID" value="OGZ56748.1"/>
    <property type="molecule type" value="Genomic_DNA"/>
</dbReference>
<organism evidence="9 10">
    <name type="scientific">Candidatus Ryanbacteria bacterium RIFCSPLOWO2_02_FULL_47_14</name>
    <dbReference type="NCBI Taxonomy" id="1802129"/>
    <lineage>
        <taxon>Bacteria</taxon>
        <taxon>Candidatus Ryaniibacteriota</taxon>
    </lineage>
</organism>
<evidence type="ECO:0000256" key="4">
    <source>
        <dbReference type="ARBA" id="ARBA00022692"/>
    </source>
</evidence>
<evidence type="ECO:0000313" key="10">
    <source>
        <dbReference type="Proteomes" id="UP000177954"/>
    </source>
</evidence>
<protein>
    <recommendedName>
        <fullName evidence="8">VTT domain-containing protein</fullName>
    </recommendedName>
</protein>
<evidence type="ECO:0000256" key="6">
    <source>
        <dbReference type="ARBA" id="ARBA00023136"/>
    </source>
</evidence>
<accession>A0A1G2H449</accession>
<keyword evidence="6 7" id="KW-0472">Membrane</keyword>
<dbReference type="Proteomes" id="UP000177954">
    <property type="component" value="Unassembled WGS sequence"/>
</dbReference>
<comment type="similarity">
    <text evidence="2 7">Belongs to the DedA family.</text>
</comment>
<dbReference type="STRING" id="1802129.A3J04_00240"/>
<evidence type="ECO:0000259" key="8">
    <source>
        <dbReference type="Pfam" id="PF09335"/>
    </source>
</evidence>
<comment type="subcellular location">
    <subcellularLocation>
        <location evidence="1 7">Cell membrane</location>
        <topology evidence="1 7">Multi-pass membrane protein</topology>
    </subcellularLocation>
</comment>
<evidence type="ECO:0000256" key="7">
    <source>
        <dbReference type="RuleBase" id="RU367016"/>
    </source>
</evidence>
<reference evidence="9 10" key="1">
    <citation type="journal article" date="2016" name="Nat. Commun.">
        <title>Thousands of microbial genomes shed light on interconnected biogeochemical processes in an aquifer system.</title>
        <authorList>
            <person name="Anantharaman K."/>
            <person name="Brown C.T."/>
            <person name="Hug L.A."/>
            <person name="Sharon I."/>
            <person name="Castelle C.J."/>
            <person name="Probst A.J."/>
            <person name="Thomas B.C."/>
            <person name="Singh A."/>
            <person name="Wilkins M.J."/>
            <person name="Karaoz U."/>
            <person name="Brodie E.L."/>
            <person name="Williams K.H."/>
            <person name="Hubbard S.S."/>
            <person name="Banfield J.F."/>
        </authorList>
    </citation>
    <scope>NUCLEOTIDE SEQUENCE [LARGE SCALE GENOMIC DNA]</scope>
</reference>
<evidence type="ECO:0000256" key="5">
    <source>
        <dbReference type="ARBA" id="ARBA00022989"/>
    </source>
</evidence>
<comment type="caution">
    <text evidence="9">The sequence shown here is derived from an EMBL/GenBank/DDBJ whole genome shotgun (WGS) entry which is preliminary data.</text>
</comment>
<dbReference type="PANTHER" id="PTHR30353">
    <property type="entry name" value="INNER MEMBRANE PROTEIN DEDA-RELATED"/>
    <property type="match status" value="1"/>
</dbReference>
<keyword evidence="3 7" id="KW-1003">Cell membrane</keyword>
<evidence type="ECO:0000256" key="1">
    <source>
        <dbReference type="ARBA" id="ARBA00004651"/>
    </source>
</evidence>
<sequence length="201" mass="22414">MTIVLESLLAFILVYKYAALFVITFVAAFFLPLPASTTLVAASAFAFQGYFSFPAVFGIALLGNIAGDNLGFFISKKYGEELLRLIGFKKILTSPNFHMLKEYTKTNTASLIFVSRFMTEIGPSVNVLSGIIGMSYRKYLFYEITGEASYVLLYSSIGYYLGSRWENGVNFLTTAGIFMTSLGLLFFLIQSRLFKRGRNLS</sequence>
<keyword evidence="4 7" id="KW-0812">Transmembrane</keyword>
<dbReference type="InterPro" id="IPR032816">
    <property type="entry name" value="VTT_dom"/>
</dbReference>
<gene>
    <name evidence="9" type="ORF">A3J04_00240</name>
</gene>
<feature type="transmembrane region" description="Helical" evidence="7">
    <location>
        <begin position="51"/>
        <end position="74"/>
    </location>
</feature>
<feature type="transmembrane region" description="Helical" evidence="7">
    <location>
        <begin position="139"/>
        <end position="162"/>
    </location>
</feature>
<evidence type="ECO:0000313" key="9">
    <source>
        <dbReference type="EMBL" id="OGZ56748.1"/>
    </source>
</evidence>
<proteinExistence type="inferred from homology"/>
<dbReference type="InterPro" id="IPR032818">
    <property type="entry name" value="DedA-like"/>
</dbReference>
<feature type="transmembrane region" description="Helical" evidence="7">
    <location>
        <begin position="7"/>
        <end position="31"/>
    </location>
</feature>
<feature type="transmembrane region" description="Helical" evidence="7">
    <location>
        <begin position="168"/>
        <end position="189"/>
    </location>
</feature>
<evidence type="ECO:0000256" key="3">
    <source>
        <dbReference type="ARBA" id="ARBA00022475"/>
    </source>
</evidence>
<keyword evidence="5 7" id="KW-1133">Transmembrane helix</keyword>
<name>A0A1G2H449_9BACT</name>
<dbReference type="PANTHER" id="PTHR30353:SF15">
    <property type="entry name" value="INNER MEMBRANE PROTEIN YABI"/>
    <property type="match status" value="1"/>
</dbReference>
<dbReference type="GO" id="GO:0005886">
    <property type="term" value="C:plasma membrane"/>
    <property type="evidence" value="ECO:0007669"/>
    <property type="project" value="UniProtKB-SubCell"/>
</dbReference>
<evidence type="ECO:0000256" key="2">
    <source>
        <dbReference type="ARBA" id="ARBA00010792"/>
    </source>
</evidence>
<dbReference type="Pfam" id="PF09335">
    <property type="entry name" value="VTT_dom"/>
    <property type="match status" value="1"/>
</dbReference>
<dbReference type="AlphaFoldDB" id="A0A1G2H449"/>